<sequence>MAPASPYTPTSLYDKRPQYLSKGALLQLARDFNIHHEEEILRTDLAHLVNLYIHAHEPELIGNEKYRRLFGGRRGRALEASPSSSPDEDGKTSLNAISARAQNVVNETIKPTLYDAFQSASEYIIGDDAAAQASSSLQASQRKMSKASREISARAHHAVNGMGGIGPASESQLMTGSPARNLRNAGNAVASSAEQAIDTVAPVANRVGEIVKDGADRGLVAWEQFGRREFIEGVRHVQEQLSNSKRLIVLLLMFEMLVLLWHILPWQKYTLEIPPSKYSFARWKRALHYALFFMPERHFSFSLPQTLAPFSPAGRTALGSWLLWCVSTVAPPFLASSIVTFLPQDAGRRVNRQSTRDSQPSLPQWDPMVFTIVRLGLAVWPLTSACPDEWRNMLEATGSLSGRVLIAAVAFAFVLAERMAELVRA</sequence>
<evidence type="ECO:0000313" key="2">
    <source>
        <dbReference type="EMBL" id="GHJ84611.1"/>
    </source>
</evidence>
<keyword evidence="1" id="KW-0812">Transmembrane</keyword>
<dbReference type="OrthoDB" id="5569309at2759"/>
<dbReference type="PANTHER" id="PTHR41807">
    <property type="entry name" value="GLUTATHIONE TRANSFERASE 3"/>
    <property type="match status" value="1"/>
</dbReference>
<feature type="transmembrane region" description="Helical" evidence="1">
    <location>
        <begin position="247"/>
        <end position="264"/>
    </location>
</feature>
<organism evidence="2 3">
    <name type="scientific">Naganishia liquefaciens</name>
    <dbReference type="NCBI Taxonomy" id="104408"/>
    <lineage>
        <taxon>Eukaryota</taxon>
        <taxon>Fungi</taxon>
        <taxon>Dikarya</taxon>
        <taxon>Basidiomycota</taxon>
        <taxon>Agaricomycotina</taxon>
        <taxon>Tremellomycetes</taxon>
        <taxon>Filobasidiales</taxon>
        <taxon>Filobasidiaceae</taxon>
        <taxon>Naganishia</taxon>
    </lineage>
</organism>
<comment type="caution">
    <text evidence="2">The sequence shown here is derived from an EMBL/GenBank/DDBJ whole genome shotgun (WGS) entry which is preliminary data.</text>
</comment>
<feature type="transmembrane region" description="Helical" evidence="1">
    <location>
        <begin position="321"/>
        <end position="342"/>
    </location>
</feature>
<dbReference type="GO" id="GO:0016020">
    <property type="term" value="C:membrane"/>
    <property type="evidence" value="ECO:0007669"/>
    <property type="project" value="TreeGrafter"/>
</dbReference>
<keyword evidence="1" id="KW-1133">Transmembrane helix</keyword>
<proteinExistence type="predicted"/>
<evidence type="ECO:0000313" key="3">
    <source>
        <dbReference type="Proteomes" id="UP000620104"/>
    </source>
</evidence>
<reference evidence="2" key="1">
    <citation type="submission" date="2020-07" db="EMBL/GenBank/DDBJ databases">
        <title>Draft Genome Sequence of a Deep-Sea Yeast, Naganishia (Cryptococcus) liquefaciens strain N6.</title>
        <authorList>
            <person name="Han Y.W."/>
            <person name="Kajitani R."/>
            <person name="Morimoto H."/>
            <person name="Parhat M."/>
            <person name="Tsubouchi H."/>
            <person name="Bakenova O."/>
            <person name="Ogata M."/>
            <person name="Argunhan B."/>
            <person name="Aoki R."/>
            <person name="Kajiwara S."/>
            <person name="Itoh T."/>
            <person name="Iwasaki H."/>
        </authorList>
    </citation>
    <scope>NUCLEOTIDE SEQUENCE</scope>
    <source>
        <strain evidence="2">N6</strain>
    </source>
</reference>
<dbReference type="EMBL" id="BLZA01000009">
    <property type="protein sequence ID" value="GHJ84611.1"/>
    <property type="molecule type" value="Genomic_DNA"/>
</dbReference>
<dbReference type="PANTHER" id="PTHR41807:SF1">
    <property type="entry name" value="GLUTATHIONE TRANSFERASE 3"/>
    <property type="match status" value="1"/>
</dbReference>
<protein>
    <submittedName>
        <fullName evidence="2">Uncharacterized protein</fullName>
    </submittedName>
</protein>
<accession>A0A8H3YEC1</accession>
<keyword evidence="3" id="KW-1185">Reference proteome</keyword>
<dbReference type="AlphaFoldDB" id="A0A8H3YEC1"/>
<evidence type="ECO:0000256" key="1">
    <source>
        <dbReference type="SAM" id="Phobius"/>
    </source>
</evidence>
<dbReference type="Proteomes" id="UP000620104">
    <property type="component" value="Unassembled WGS sequence"/>
</dbReference>
<gene>
    <name evidence="2" type="ORF">NliqN6_1013</name>
</gene>
<dbReference type="InterPro" id="IPR038872">
    <property type="entry name" value="Put_GTT3"/>
</dbReference>
<name>A0A8H3YEC1_9TREE</name>
<keyword evidence="1" id="KW-0472">Membrane</keyword>